<sequence>MQYALYDQTRVEIPEQLAPSSLTAPQPSPANSTRPSPVDDSNKATSTPRKARTSTGSQKQVQCAGFTKAGKRCTRQVKINASLEVASSESEDDMVVRYCFQHVKEINSATGFYARKNGVWIAYNNWIPDHLLPETQASLRAEMEKARSSNDTPGYIYTFEIREPDSTTIKFKIGRATNHVRRLDQWGKQCGSKEQVRLGIYPEPDAVTSNLRGLQELDDTRKAAWCHRLERLIHLELADLVSAKAYLDPAWPTPKTLSKSKTNNTGDTIGDKQPCADCGSVHKEVFEFEKIKNGRYKGKEYERIVKPIIEKWGGFVDDFV</sequence>
<dbReference type="STRING" id="946122.A0A0C2T1H4"/>
<dbReference type="PANTHER" id="PTHR28094:SF1">
    <property type="entry name" value="MEIOTICALLY UP-REGULATED GENE 113 PROTEIN"/>
    <property type="match status" value="1"/>
</dbReference>
<dbReference type="Proteomes" id="UP000054549">
    <property type="component" value="Unassembled WGS sequence"/>
</dbReference>
<dbReference type="Pfam" id="PF10544">
    <property type="entry name" value="T5orf172"/>
    <property type="match status" value="1"/>
</dbReference>
<dbReference type="HOGENOM" id="CLU_020641_0_0_1"/>
<feature type="region of interest" description="Disordered" evidence="1">
    <location>
        <begin position="254"/>
        <end position="273"/>
    </location>
</feature>
<feature type="domain" description="Bacteriophage T5 Orf172 DNA-binding" evidence="2">
    <location>
        <begin position="154"/>
        <end position="239"/>
    </location>
</feature>
<keyword evidence="4" id="KW-1185">Reference proteome</keyword>
<feature type="region of interest" description="Disordered" evidence="1">
    <location>
        <begin position="1"/>
        <end position="61"/>
    </location>
</feature>
<evidence type="ECO:0000259" key="2">
    <source>
        <dbReference type="Pfam" id="PF10544"/>
    </source>
</evidence>
<dbReference type="PANTHER" id="PTHR28094">
    <property type="entry name" value="MEIOTICALLY UP-REGULATED GENE 113 PROTEIN"/>
    <property type="match status" value="1"/>
</dbReference>
<feature type="compositionally biased region" description="Polar residues" evidence="1">
    <location>
        <begin position="18"/>
        <end position="35"/>
    </location>
</feature>
<proteinExistence type="predicted"/>
<dbReference type="InterPro" id="IPR053006">
    <property type="entry name" value="Meiosis_regulatory"/>
</dbReference>
<feature type="compositionally biased region" description="Polar residues" evidence="1">
    <location>
        <begin position="43"/>
        <end position="61"/>
    </location>
</feature>
<dbReference type="OrthoDB" id="2417614at2759"/>
<gene>
    <name evidence="3" type="ORF">M378DRAFT_68847</name>
</gene>
<dbReference type="InParanoid" id="A0A0C2T1H4"/>
<organism evidence="3 4">
    <name type="scientific">Amanita muscaria (strain Koide BX008)</name>
    <dbReference type="NCBI Taxonomy" id="946122"/>
    <lineage>
        <taxon>Eukaryota</taxon>
        <taxon>Fungi</taxon>
        <taxon>Dikarya</taxon>
        <taxon>Basidiomycota</taxon>
        <taxon>Agaricomycotina</taxon>
        <taxon>Agaricomycetes</taxon>
        <taxon>Agaricomycetidae</taxon>
        <taxon>Agaricales</taxon>
        <taxon>Pluteineae</taxon>
        <taxon>Amanitaceae</taxon>
        <taxon>Amanita</taxon>
    </lineage>
</organism>
<reference evidence="3 4" key="1">
    <citation type="submission" date="2014-04" db="EMBL/GenBank/DDBJ databases">
        <title>Evolutionary Origins and Diversification of the Mycorrhizal Mutualists.</title>
        <authorList>
            <consortium name="DOE Joint Genome Institute"/>
            <consortium name="Mycorrhizal Genomics Consortium"/>
            <person name="Kohler A."/>
            <person name="Kuo A."/>
            <person name="Nagy L.G."/>
            <person name="Floudas D."/>
            <person name="Copeland A."/>
            <person name="Barry K.W."/>
            <person name="Cichocki N."/>
            <person name="Veneault-Fourrey C."/>
            <person name="LaButti K."/>
            <person name="Lindquist E.A."/>
            <person name="Lipzen A."/>
            <person name="Lundell T."/>
            <person name="Morin E."/>
            <person name="Murat C."/>
            <person name="Riley R."/>
            <person name="Ohm R."/>
            <person name="Sun H."/>
            <person name="Tunlid A."/>
            <person name="Henrissat B."/>
            <person name="Grigoriev I.V."/>
            <person name="Hibbett D.S."/>
            <person name="Martin F."/>
        </authorList>
    </citation>
    <scope>NUCLEOTIDE SEQUENCE [LARGE SCALE GENOMIC DNA]</scope>
    <source>
        <strain evidence="3 4">Koide BX008</strain>
    </source>
</reference>
<accession>A0A0C2T1H4</accession>
<evidence type="ECO:0000313" key="4">
    <source>
        <dbReference type="Proteomes" id="UP000054549"/>
    </source>
</evidence>
<dbReference type="InterPro" id="IPR018306">
    <property type="entry name" value="Phage_T5_Orf172_DNA-bd"/>
</dbReference>
<evidence type="ECO:0000313" key="3">
    <source>
        <dbReference type="EMBL" id="KIL69645.1"/>
    </source>
</evidence>
<evidence type="ECO:0000256" key="1">
    <source>
        <dbReference type="SAM" id="MobiDB-lite"/>
    </source>
</evidence>
<protein>
    <recommendedName>
        <fullName evidence="2">Bacteriophage T5 Orf172 DNA-binding domain-containing protein</fullName>
    </recommendedName>
</protein>
<dbReference type="AlphaFoldDB" id="A0A0C2T1H4"/>
<dbReference type="EMBL" id="KN818225">
    <property type="protein sequence ID" value="KIL69645.1"/>
    <property type="molecule type" value="Genomic_DNA"/>
</dbReference>
<name>A0A0C2T1H4_AMAMK</name>
<feature type="compositionally biased region" description="Polar residues" evidence="1">
    <location>
        <begin position="255"/>
        <end position="267"/>
    </location>
</feature>